<evidence type="ECO:0000256" key="7">
    <source>
        <dbReference type="ARBA" id="ARBA00023128"/>
    </source>
</evidence>
<proteinExistence type="inferred from homology"/>
<dbReference type="PANTHER" id="PTHR13141:SF4">
    <property type="entry name" value="TRANSMEMBRANE PROTEIN 242"/>
    <property type="match status" value="1"/>
</dbReference>
<reference evidence="12" key="1">
    <citation type="submission" date="2025-08" db="UniProtKB">
        <authorList>
            <consortium name="RefSeq"/>
        </authorList>
    </citation>
    <scope>IDENTIFICATION</scope>
    <source>
        <tissue evidence="12">Whole Larva</tissue>
    </source>
</reference>
<dbReference type="Proteomes" id="UP000695000">
    <property type="component" value="Unplaced"/>
</dbReference>
<keyword evidence="7" id="KW-0496">Mitochondrion</keyword>
<evidence type="ECO:0000256" key="9">
    <source>
        <dbReference type="ARBA" id="ARBA00045905"/>
    </source>
</evidence>
<keyword evidence="4 10" id="KW-0812">Transmembrane</keyword>
<evidence type="ECO:0000313" key="12">
    <source>
        <dbReference type="RefSeq" id="XP_017769851.1"/>
    </source>
</evidence>
<feature type="transmembrane region" description="Helical" evidence="10">
    <location>
        <begin position="29"/>
        <end position="50"/>
    </location>
</feature>
<evidence type="ECO:0000256" key="2">
    <source>
        <dbReference type="ARBA" id="ARBA00007570"/>
    </source>
</evidence>
<evidence type="ECO:0000256" key="10">
    <source>
        <dbReference type="SAM" id="Phobius"/>
    </source>
</evidence>
<dbReference type="GeneID" id="108557719"/>
<comment type="similarity">
    <text evidence="2">Belongs to the TMEM242 family.</text>
</comment>
<keyword evidence="6 10" id="KW-1133">Transmembrane helix</keyword>
<keyword evidence="11" id="KW-1185">Reference proteome</keyword>
<keyword evidence="5" id="KW-0999">Mitochondrion inner membrane</keyword>
<accession>A0ABM1M5K1</accession>
<evidence type="ECO:0000256" key="1">
    <source>
        <dbReference type="ARBA" id="ARBA00004448"/>
    </source>
</evidence>
<feature type="transmembrane region" description="Helical" evidence="10">
    <location>
        <begin position="79"/>
        <end position="99"/>
    </location>
</feature>
<dbReference type="RefSeq" id="XP_017769851.1">
    <property type="nucleotide sequence ID" value="XM_017914362.1"/>
</dbReference>
<evidence type="ECO:0000313" key="11">
    <source>
        <dbReference type="Proteomes" id="UP000695000"/>
    </source>
</evidence>
<comment type="function">
    <text evidence="9">Scaffold protein that participates in the c-ring assembly of mitochondrial ATP synthase (F(1)F(0) ATP synthase or complex V) by facilitating the membrane insertion and oligomer formation of the subunit c/ATP5MC3. Participates in the incorporation of the c-ring into vestigial complexes. Additionally influences the incorporation of subunits MT-ATP6, MT-ATP8, ATP5MJ, and ATP5MK in the ATP synthase.</text>
</comment>
<comment type="subcellular location">
    <subcellularLocation>
        <location evidence="1">Mitochondrion inner membrane</location>
        <topology evidence="1">Multi-pass membrane protein</topology>
    </subcellularLocation>
</comment>
<evidence type="ECO:0000256" key="8">
    <source>
        <dbReference type="ARBA" id="ARBA00023136"/>
    </source>
</evidence>
<organism evidence="11 12">
    <name type="scientific">Nicrophorus vespilloides</name>
    <name type="common">Boreal carrion beetle</name>
    <dbReference type="NCBI Taxonomy" id="110193"/>
    <lineage>
        <taxon>Eukaryota</taxon>
        <taxon>Metazoa</taxon>
        <taxon>Ecdysozoa</taxon>
        <taxon>Arthropoda</taxon>
        <taxon>Hexapoda</taxon>
        <taxon>Insecta</taxon>
        <taxon>Pterygota</taxon>
        <taxon>Neoptera</taxon>
        <taxon>Endopterygota</taxon>
        <taxon>Coleoptera</taxon>
        <taxon>Polyphaga</taxon>
        <taxon>Staphyliniformia</taxon>
        <taxon>Silphidae</taxon>
        <taxon>Nicrophorinae</taxon>
        <taxon>Nicrophorus</taxon>
    </lineage>
</organism>
<name>A0ABM1M5K1_NICVS</name>
<dbReference type="PANTHER" id="PTHR13141">
    <property type="entry name" value="TRANSMEMBRANE PROTEIN 242"/>
    <property type="match status" value="1"/>
</dbReference>
<dbReference type="Pfam" id="PF07096">
    <property type="entry name" value="DUF1358"/>
    <property type="match status" value="1"/>
</dbReference>
<keyword evidence="8 10" id="KW-0472">Membrane</keyword>
<gene>
    <name evidence="12" type="primary">LOC108557719</name>
</gene>
<evidence type="ECO:0000256" key="5">
    <source>
        <dbReference type="ARBA" id="ARBA00022792"/>
    </source>
</evidence>
<evidence type="ECO:0000256" key="4">
    <source>
        <dbReference type="ARBA" id="ARBA00022692"/>
    </source>
</evidence>
<sequence>MGEKLAEVNNVLVVNDVQKNDNFRTKAGIFLAGVAGMSVIFGFGATVASAKKSDPRYFDKGLTRSIELGESGANLAARALGWGTLYAFTGCGVLFYTIWKFSGASNMQEFRQKMGSLLPVVPKNNPPQSRTEFSGMNDLLEYLQTMKSKKDS</sequence>
<dbReference type="InterPro" id="IPR009792">
    <property type="entry name" value="TMEM242"/>
</dbReference>
<evidence type="ECO:0000256" key="6">
    <source>
        <dbReference type="ARBA" id="ARBA00022989"/>
    </source>
</evidence>
<evidence type="ECO:0000256" key="3">
    <source>
        <dbReference type="ARBA" id="ARBA00013934"/>
    </source>
</evidence>
<protein>
    <recommendedName>
        <fullName evidence="3">Transmembrane protein 242</fullName>
    </recommendedName>
</protein>